<evidence type="ECO:0000256" key="1">
    <source>
        <dbReference type="ARBA" id="ARBA00009291"/>
    </source>
</evidence>
<dbReference type="Proteomes" id="UP000224854">
    <property type="component" value="Unassembled WGS sequence"/>
</dbReference>
<dbReference type="InterPro" id="IPR021622">
    <property type="entry name" value="Afadin/alpha-actinin-bd"/>
</dbReference>
<evidence type="ECO:0000313" key="4">
    <source>
        <dbReference type="EMBL" id="PHH75231.1"/>
    </source>
</evidence>
<feature type="region of interest" description="Disordered" evidence="3">
    <location>
        <begin position="361"/>
        <end position="625"/>
    </location>
</feature>
<sequence length="741" mass="81842">MVDTANLRTASLYINNQLLSRGLLRDDETIDFANLGHLDDGVPDTASRIIKLVNDLILRRDRDAGNRESLSMAMRELYADNVKHTDEIARLAGKNEEERRKADTATAAEATVRTQLKTAEATTRGLKDEVARVKSLVSQARAACAVDVRRRDRQIDTLKKQLSEAGRARGSRTNPAVTAIHVTGDFGLEKEARNSVAGQGVLRSESNTILSQLARRLGEENELMLSAVQQAIHQLRSMSGFGDGEEQSMMDAIKPNCQDTMADLDCIMEHMRELLTSPRFVPIEEAIMRQGEIERLQATISHMEGRWAEFVQLMEGWREALATSGRAVCEKDLEQGLRLSPVRAQGDKDMQELRMRKLAAVAEEEEEDEEMSQHSPCPRGRPSQGVVSTSYPEAEMDPSSEKQTECAHGSDEQVGLPPRVESSQMAQDEAYRYQDTMDEEEVDEPQLPPCRPLPTKSSPPHLEAPRPGPLRFSPSVGNRGPLQAKREQVDKGAMRRVPVTAKSLRSLPVRPRSSILARTRDSIKARQPQQRPCIRSVPSSPEHKGHATKPSPVKKQTEHDAEPALPAVDTEQGPQLDEPRQDEWDDDEAQPVESHAGASATQPCVVKTEASPVQQHKKHSPSAKVIAAKLAASEREADATRVRAKLRAARACSGGIARPPRIAPPTRGQQDDAKADSSVDAHASHAHQPLDNVAQHVDPVKLPQPKPEKRKRERRTGRAAARRRSTLSPWELQALISGSAQ</sequence>
<dbReference type="EMBL" id="NJEU01000383">
    <property type="protein sequence ID" value="PHH75231.1"/>
    <property type="molecule type" value="Genomic_DNA"/>
</dbReference>
<feature type="compositionally biased region" description="Basic residues" evidence="3">
    <location>
        <begin position="708"/>
        <end position="725"/>
    </location>
</feature>
<accession>A0A2C5Z7T0</accession>
<proteinExistence type="inferred from homology"/>
<organism evidence="4 5">
    <name type="scientific">Ophiocordyceps australis</name>
    <dbReference type="NCBI Taxonomy" id="1399860"/>
    <lineage>
        <taxon>Eukaryota</taxon>
        <taxon>Fungi</taxon>
        <taxon>Dikarya</taxon>
        <taxon>Ascomycota</taxon>
        <taxon>Pezizomycotina</taxon>
        <taxon>Sordariomycetes</taxon>
        <taxon>Hypocreomycetidae</taxon>
        <taxon>Hypocreales</taxon>
        <taxon>Ophiocordycipitaceae</taxon>
        <taxon>Ophiocordyceps</taxon>
    </lineage>
</organism>
<dbReference type="Pfam" id="PF11559">
    <property type="entry name" value="ADIP"/>
    <property type="match status" value="1"/>
</dbReference>
<gene>
    <name evidence="4" type="ORF">CDD82_4531</name>
</gene>
<protein>
    <recommendedName>
        <fullName evidence="6">NIMA interactive protein</fullName>
    </recommendedName>
</protein>
<feature type="compositionally biased region" description="Basic and acidic residues" evidence="3">
    <location>
        <begin position="484"/>
        <end position="493"/>
    </location>
</feature>
<evidence type="ECO:0000313" key="5">
    <source>
        <dbReference type="Proteomes" id="UP000224854"/>
    </source>
</evidence>
<keyword evidence="5" id="KW-1185">Reference proteome</keyword>
<evidence type="ECO:0008006" key="6">
    <source>
        <dbReference type="Google" id="ProtNLM"/>
    </source>
</evidence>
<evidence type="ECO:0000256" key="3">
    <source>
        <dbReference type="SAM" id="MobiDB-lite"/>
    </source>
</evidence>
<evidence type="ECO:0000256" key="2">
    <source>
        <dbReference type="ARBA" id="ARBA00023054"/>
    </source>
</evidence>
<dbReference type="AlphaFoldDB" id="A0A2C5Z7T0"/>
<reference evidence="4 5" key="1">
    <citation type="submission" date="2017-06" db="EMBL/GenBank/DDBJ databases">
        <title>Ant-infecting Ophiocordyceps genomes reveal a high diversity of potential behavioral manipulation genes and a possible major role for enterotoxins.</title>
        <authorList>
            <person name="De Bekker C."/>
            <person name="Evans H.C."/>
            <person name="Brachmann A."/>
            <person name="Hughes D.P."/>
        </authorList>
    </citation>
    <scope>NUCLEOTIDE SEQUENCE [LARGE SCALE GENOMIC DNA]</scope>
    <source>
        <strain evidence="4 5">1348a</strain>
    </source>
</reference>
<name>A0A2C5Z7T0_9HYPO</name>
<comment type="similarity">
    <text evidence="1">Belongs to the ADIP family.</text>
</comment>
<dbReference type="OrthoDB" id="312015at2759"/>
<feature type="compositionally biased region" description="Low complexity" evidence="3">
    <location>
        <begin position="503"/>
        <end position="514"/>
    </location>
</feature>
<feature type="compositionally biased region" description="Basic and acidic residues" evidence="3">
    <location>
        <begin position="399"/>
        <end position="411"/>
    </location>
</feature>
<keyword evidence="2" id="KW-0175">Coiled coil</keyword>
<comment type="caution">
    <text evidence="4">The sequence shown here is derived from an EMBL/GenBank/DDBJ whole genome shotgun (WGS) entry which is preliminary data.</text>
</comment>
<feature type="region of interest" description="Disordered" evidence="3">
    <location>
        <begin position="648"/>
        <end position="741"/>
    </location>
</feature>
<feature type="compositionally biased region" description="Basic and acidic residues" evidence="3">
    <location>
        <begin position="669"/>
        <end position="683"/>
    </location>
</feature>